<evidence type="ECO:0000256" key="2">
    <source>
        <dbReference type="ARBA" id="ARBA00022723"/>
    </source>
</evidence>
<dbReference type="PANTHER" id="PTHR30502">
    <property type="entry name" value="2-KETO-3-DEOXY-L-RHAMNONATE ALDOLASE"/>
    <property type="match status" value="1"/>
</dbReference>
<evidence type="ECO:0000313" key="6">
    <source>
        <dbReference type="Proteomes" id="UP000253426"/>
    </source>
</evidence>
<protein>
    <submittedName>
        <fullName evidence="5">4-hydroxy-2-oxoheptanedioate aldolase</fullName>
    </submittedName>
</protein>
<comment type="similarity">
    <text evidence="1">Belongs to the HpcH/HpaI aldolase family.</text>
</comment>
<keyword evidence="2" id="KW-0479">Metal-binding</keyword>
<dbReference type="InterPro" id="IPR015813">
    <property type="entry name" value="Pyrv/PenolPyrv_kinase-like_dom"/>
</dbReference>
<dbReference type="Proteomes" id="UP000253426">
    <property type="component" value="Unassembled WGS sequence"/>
</dbReference>
<comment type="caution">
    <text evidence="5">The sequence shown here is derived from an EMBL/GenBank/DDBJ whole genome shotgun (WGS) entry which is preliminary data.</text>
</comment>
<dbReference type="PANTHER" id="PTHR30502:SF0">
    <property type="entry name" value="PHOSPHOENOLPYRUVATE CARBOXYLASE FAMILY PROTEIN"/>
    <property type="match status" value="1"/>
</dbReference>
<accession>A0A366HCN0</accession>
<dbReference type="SUPFAM" id="SSF51621">
    <property type="entry name" value="Phosphoenolpyruvate/pyruvate domain"/>
    <property type="match status" value="1"/>
</dbReference>
<dbReference type="Gene3D" id="3.20.20.60">
    <property type="entry name" value="Phosphoenolpyruvate-binding domains"/>
    <property type="match status" value="1"/>
</dbReference>
<proteinExistence type="inferred from homology"/>
<dbReference type="InterPro" id="IPR050251">
    <property type="entry name" value="HpcH-HpaI_aldolase"/>
</dbReference>
<organism evidence="5 6">
    <name type="scientific">Roseimicrobium gellanilyticum</name>
    <dbReference type="NCBI Taxonomy" id="748857"/>
    <lineage>
        <taxon>Bacteria</taxon>
        <taxon>Pseudomonadati</taxon>
        <taxon>Verrucomicrobiota</taxon>
        <taxon>Verrucomicrobiia</taxon>
        <taxon>Verrucomicrobiales</taxon>
        <taxon>Verrucomicrobiaceae</taxon>
        <taxon>Roseimicrobium</taxon>
    </lineage>
</organism>
<dbReference type="AlphaFoldDB" id="A0A366HCN0"/>
<reference evidence="5 6" key="1">
    <citation type="submission" date="2018-06" db="EMBL/GenBank/DDBJ databases">
        <title>Genomic Encyclopedia of Type Strains, Phase IV (KMG-IV): sequencing the most valuable type-strain genomes for metagenomic binning, comparative biology and taxonomic classification.</title>
        <authorList>
            <person name="Goeker M."/>
        </authorList>
    </citation>
    <scope>NUCLEOTIDE SEQUENCE [LARGE SCALE GENOMIC DNA]</scope>
    <source>
        <strain evidence="5 6">DSM 25532</strain>
    </source>
</reference>
<evidence type="ECO:0000259" key="4">
    <source>
        <dbReference type="Pfam" id="PF03328"/>
    </source>
</evidence>
<sequence length="290" mass="31355">MICLDSNCTSGDASQSRTIMFRRSLLLSKIRSGGVARVCSTGNFIPFYPHLAKHAGFDAVWVCAEHRAWDPRQIEAMILQTRVADIDCVWRPPTQERAQLSRLLEDGATALMIPMVNTAEQAKRLVMATKYPPLGDRGLDGAGVDAEFWVNRDPDYIHKANTETALITQLESPEALENIDDIAAVPGVDIVFMGPGDLSLRLGCQPSIQDPVLRPAVERMAAACRKHGKPWGFPVGTAEDARIAVEMGCQFLNYGSDFASVLSYIGQCGRDLDALLGAGNGIGGTAVVVP</sequence>
<dbReference type="EMBL" id="QNRR01000010">
    <property type="protein sequence ID" value="RBP38997.1"/>
    <property type="molecule type" value="Genomic_DNA"/>
</dbReference>
<dbReference type="GO" id="GO:0005737">
    <property type="term" value="C:cytoplasm"/>
    <property type="evidence" value="ECO:0007669"/>
    <property type="project" value="TreeGrafter"/>
</dbReference>
<gene>
    <name evidence="5" type="ORF">DES53_11020</name>
</gene>
<evidence type="ECO:0000256" key="1">
    <source>
        <dbReference type="ARBA" id="ARBA00005568"/>
    </source>
</evidence>
<evidence type="ECO:0000256" key="3">
    <source>
        <dbReference type="ARBA" id="ARBA00023239"/>
    </source>
</evidence>
<dbReference type="InterPro" id="IPR040442">
    <property type="entry name" value="Pyrv_kinase-like_dom_sf"/>
</dbReference>
<dbReference type="Pfam" id="PF03328">
    <property type="entry name" value="HpcH_HpaI"/>
    <property type="match status" value="1"/>
</dbReference>
<dbReference type="InterPro" id="IPR005000">
    <property type="entry name" value="Aldolase/citrate-lyase_domain"/>
</dbReference>
<name>A0A366HCN0_9BACT</name>
<keyword evidence="6" id="KW-1185">Reference proteome</keyword>
<feature type="domain" description="HpcH/HpaI aldolase/citrate lyase" evidence="4">
    <location>
        <begin position="54"/>
        <end position="261"/>
    </location>
</feature>
<dbReference type="GO" id="GO:0046872">
    <property type="term" value="F:metal ion binding"/>
    <property type="evidence" value="ECO:0007669"/>
    <property type="project" value="UniProtKB-KW"/>
</dbReference>
<dbReference type="GO" id="GO:0016832">
    <property type="term" value="F:aldehyde-lyase activity"/>
    <property type="evidence" value="ECO:0007669"/>
    <property type="project" value="TreeGrafter"/>
</dbReference>
<keyword evidence="3" id="KW-0456">Lyase</keyword>
<evidence type="ECO:0000313" key="5">
    <source>
        <dbReference type="EMBL" id="RBP38997.1"/>
    </source>
</evidence>